<comment type="caution">
    <text evidence="12">The sequence shown here is derived from an EMBL/GenBank/DDBJ whole genome shotgun (WGS) entry which is preliminary data.</text>
</comment>
<feature type="compositionally biased region" description="Basic and acidic residues" evidence="10">
    <location>
        <begin position="31"/>
        <end position="40"/>
    </location>
</feature>
<dbReference type="GO" id="GO:0005634">
    <property type="term" value="C:nucleus"/>
    <property type="evidence" value="ECO:0007669"/>
    <property type="project" value="UniProtKB-SubCell"/>
</dbReference>
<feature type="region of interest" description="Disordered" evidence="10">
    <location>
        <begin position="194"/>
        <end position="386"/>
    </location>
</feature>
<keyword evidence="6" id="KW-0539">Nucleus</keyword>
<feature type="compositionally biased region" description="Basic and acidic residues" evidence="10">
    <location>
        <begin position="13"/>
        <end position="23"/>
    </location>
</feature>
<accession>A0AAD8GG31</accession>
<evidence type="ECO:0000259" key="11">
    <source>
        <dbReference type="PROSITE" id="PS51998"/>
    </source>
</evidence>
<keyword evidence="5" id="KW-0238">DNA-binding</keyword>
<dbReference type="GO" id="GO:2000779">
    <property type="term" value="P:regulation of double-strand break repair"/>
    <property type="evidence" value="ECO:0007669"/>
    <property type="project" value="TreeGrafter"/>
</dbReference>
<dbReference type="EMBL" id="JAGXEW010000003">
    <property type="protein sequence ID" value="KAK1173555.1"/>
    <property type="molecule type" value="Genomic_DNA"/>
</dbReference>
<feature type="compositionally biased region" description="Basic and acidic residues" evidence="10">
    <location>
        <begin position="322"/>
        <end position="333"/>
    </location>
</feature>
<dbReference type="GO" id="GO:0042393">
    <property type="term" value="F:histone binding"/>
    <property type="evidence" value="ECO:0007669"/>
    <property type="project" value="TreeGrafter"/>
</dbReference>
<name>A0AAD8GG31_ACIOX</name>
<dbReference type="Proteomes" id="UP001230051">
    <property type="component" value="Unassembled WGS sequence"/>
</dbReference>
<evidence type="ECO:0000256" key="10">
    <source>
        <dbReference type="SAM" id="MobiDB-lite"/>
    </source>
</evidence>
<feature type="compositionally biased region" description="Basic residues" evidence="10">
    <location>
        <begin position="205"/>
        <end position="228"/>
    </location>
</feature>
<evidence type="ECO:0000256" key="3">
    <source>
        <dbReference type="ARBA" id="ARBA00022765"/>
    </source>
</evidence>
<dbReference type="SUPFAM" id="SSF109715">
    <property type="entry name" value="DEK C-terminal domain"/>
    <property type="match status" value="1"/>
</dbReference>
<feature type="region of interest" description="Disordered" evidence="10">
    <location>
        <begin position="1"/>
        <end position="57"/>
    </location>
</feature>
<dbReference type="FunFam" id="1.10.10.60:FF:000148">
    <property type="entry name" value="Dek, isoform B"/>
    <property type="match status" value="1"/>
</dbReference>
<dbReference type="PANTHER" id="PTHR13468">
    <property type="entry name" value="DEK PROTEIN"/>
    <property type="match status" value="1"/>
</dbReference>
<organism evidence="12 13">
    <name type="scientific">Acipenser oxyrinchus oxyrinchus</name>
    <dbReference type="NCBI Taxonomy" id="40147"/>
    <lineage>
        <taxon>Eukaryota</taxon>
        <taxon>Metazoa</taxon>
        <taxon>Chordata</taxon>
        <taxon>Craniata</taxon>
        <taxon>Vertebrata</taxon>
        <taxon>Euteleostomi</taxon>
        <taxon>Actinopterygii</taxon>
        <taxon>Chondrostei</taxon>
        <taxon>Acipenseriformes</taxon>
        <taxon>Acipenseridae</taxon>
        <taxon>Acipenser</taxon>
    </lineage>
</organism>
<feature type="compositionally biased region" description="Acidic residues" evidence="10">
    <location>
        <begin position="41"/>
        <end position="50"/>
    </location>
</feature>
<proteinExistence type="predicted"/>
<evidence type="ECO:0000256" key="1">
    <source>
        <dbReference type="ARBA" id="ARBA00004123"/>
    </source>
</evidence>
<evidence type="ECO:0000313" key="13">
    <source>
        <dbReference type="Proteomes" id="UP001230051"/>
    </source>
</evidence>
<comment type="subcellular location">
    <subcellularLocation>
        <location evidence="1">Nucleus</location>
    </subcellularLocation>
</comment>
<feature type="domain" description="DEK-C" evidence="11">
    <location>
        <begin position="381"/>
        <end position="437"/>
    </location>
</feature>
<evidence type="ECO:0000256" key="5">
    <source>
        <dbReference type="ARBA" id="ARBA00023125"/>
    </source>
</evidence>
<dbReference type="InterPro" id="IPR044198">
    <property type="entry name" value="DEK"/>
</dbReference>
<dbReference type="PROSITE" id="PS51998">
    <property type="entry name" value="DEK_C"/>
    <property type="match status" value="1"/>
</dbReference>
<dbReference type="InterPro" id="IPR014876">
    <property type="entry name" value="DEK_C"/>
</dbReference>
<dbReference type="Gene3D" id="1.10.10.60">
    <property type="entry name" value="Homeodomain-like"/>
    <property type="match status" value="1"/>
</dbReference>
<evidence type="ECO:0000256" key="7">
    <source>
        <dbReference type="ARBA" id="ARBA00056057"/>
    </source>
</evidence>
<dbReference type="GO" id="GO:0006325">
    <property type="term" value="P:chromatin organization"/>
    <property type="evidence" value="ECO:0007669"/>
    <property type="project" value="UniProtKB-KW"/>
</dbReference>
<dbReference type="PANTHER" id="PTHR13468:SF1">
    <property type="entry name" value="PROTEIN DEK"/>
    <property type="match status" value="1"/>
</dbReference>
<protein>
    <recommendedName>
        <fullName evidence="9">Protein DEK</fullName>
    </recommendedName>
</protein>
<evidence type="ECO:0000256" key="9">
    <source>
        <dbReference type="ARBA" id="ARBA00074520"/>
    </source>
</evidence>
<feature type="compositionally biased region" description="Low complexity" evidence="10">
    <location>
        <begin position="229"/>
        <end position="240"/>
    </location>
</feature>
<evidence type="ECO:0000256" key="6">
    <source>
        <dbReference type="ARBA" id="ARBA00023242"/>
    </source>
</evidence>
<comment type="function">
    <text evidence="7">Involved in chromatin organization.</text>
</comment>
<dbReference type="GO" id="GO:0003677">
    <property type="term" value="F:DNA binding"/>
    <property type="evidence" value="ECO:0007669"/>
    <property type="project" value="UniProtKB-KW"/>
</dbReference>
<keyword evidence="4" id="KW-0156">Chromatin regulator</keyword>
<dbReference type="Pfam" id="PF08766">
    <property type="entry name" value="DEK_C"/>
    <property type="match status" value="1"/>
</dbReference>
<feature type="compositionally biased region" description="Basic and acidic residues" evidence="10">
    <location>
        <begin position="347"/>
        <end position="367"/>
    </location>
</feature>
<keyword evidence="3" id="KW-0013">ADP-ribosylation</keyword>
<dbReference type="InterPro" id="IPR003034">
    <property type="entry name" value="SAP_dom"/>
</dbReference>
<feature type="compositionally biased region" description="Low complexity" evidence="10">
    <location>
        <begin position="295"/>
        <end position="305"/>
    </location>
</feature>
<dbReference type="AlphaFoldDB" id="A0AAD8GG31"/>
<keyword evidence="13" id="KW-1185">Reference proteome</keyword>
<gene>
    <name evidence="12" type="primary">DEK</name>
    <name evidence="12" type="ORF">AOXY_G3698</name>
</gene>
<comment type="subunit">
    <text evidence="8">Found in a mRNA splicing-dependent exon junction complex (EJC) with DEK, RBM8A, RNPS1, SRRM1 and ALYREF/THOC4. Interacts with histones H2A, H2B, H3, H4, acetylated histone H4, non-phosphorylated DAXX and HDAC2. Component of the B-WICH complex, at least composed of SMARCA5/SNF2H, BAZ1B/WSTF, SF3B1, DEK, MYO1C, ERCC6, MYBBP1A and DDX21. Binds DNA.</text>
</comment>
<keyword evidence="2" id="KW-0597">Phosphoprotein</keyword>
<feature type="compositionally biased region" description="Polar residues" evidence="10">
    <location>
        <begin position="1"/>
        <end position="10"/>
    </location>
</feature>
<sequence>MSGDGDTSLNTDTEEKKNEEATKKPKSLPATEKEIEREEASEGEDEEEDDKGNQNYPVSIHLIEGKRVKKTVKRLAFQMVQPTKEPLSFVPGKGEILGDIERIQLVVGKMKAANLKPLHKLLYNRPGTISSLKKNIRRFSGFTFEEESDQYKKKRDILKRYKNAVLKTICGTLDLEKSGKNDDLISRIMTFLMKPKSSGKPLPTSKRKSQKAEKRKRKNTGSAKKTKSKGTTSTEILTESSSEEEEKDSKHSSGVDDQVSENTDETSPQPKRQPQKGGKKECSSAGSAKKKSKPKASMSALVLESSSEEEEGKYLSSEEDEPPKKVVKTEKSVAKGKIQSTKLANVKKADSSQDSTKREQSTAKQENDSDDEPLIKMLKKPPTDNHLKDTVKKLLEKANLEEVTMKQICKKVYENYPDHDLTDRKDYIKKTVKELIS</sequence>
<evidence type="ECO:0000313" key="12">
    <source>
        <dbReference type="EMBL" id="KAK1173555.1"/>
    </source>
</evidence>
<feature type="compositionally biased region" description="Acidic residues" evidence="10">
    <location>
        <begin position="306"/>
        <end position="321"/>
    </location>
</feature>
<evidence type="ECO:0000256" key="2">
    <source>
        <dbReference type="ARBA" id="ARBA00022553"/>
    </source>
</evidence>
<evidence type="ECO:0000256" key="4">
    <source>
        <dbReference type="ARBA" id="ARBA00022853"/>
    </source>
</evidence>
<dbReference type="Pfam" id="PF02037">
    <property type="entry name" value="SAP"/>
    <property type="match status" value="1"/>
</dbReference>
<evidence type="ECO:0000256" key="8">
    <source>
        <dbReference type="ARBA" id="ARBA00064832"/>
    </source>
</evidence>
<reference evidence="12" key="1">
    <citation type="submission" date="2022-02" db="EMBL/GenBank/DDBJ databases">
        <title>Atlantic sturgeon de novo genome assembly.</title>
        <authorList>
            <person name="Stock M."/>
            <person name="Klopp C."/>
            <person name="Guiguen Y."/>
            <person name="Cabau C."/>
            <person name="Parinello H."/>
            <person name="Santidrian Yebra-Pimentel E."/>
            <person name="Kuhl H."/>
            <person name="Dirks R.P."/>
            <person name="Guessner J."/>
            <person name="Wuertz S."/>
            <person name="Du K."/>
            <person name="Schartl M."/>
        </authorList>
    </citation>
    <scope>NUCLEOTIDE SEQUENCE</scope>
    <source>
        <strain evidence="12">STURGEONOMICS-FGT-2020</strain>
        <tissue evidence="12">Whole blood</tissue>
    </source>
</reference>